<dbReference type="Pfam" id="PF03886">
    <property type="entry name" value="ABC_trans_aux"/>
    <property type="match status" value="1"/>
</dbReference>
<protein>
    <recommendedName>
        <fullName evidence="1">ABC-type transport auxiliary lipoprotein component domain-containing protein</fullName>
    </recommendedName>
</protein>
<dbReference type="Gene3D" id="3.40.50.10610">
    <property type="entry name" value="ABC-type transport auxiliary lipoprotein component"/>
    <property type="match status" value="1"/>
</dbReference>
<evidence type="ECO:0000259" key="1">
    <source>
        <dbReference type="Pfam" id="PF03886"/>
    </source>
</evidence>
<dbReference type="InterPro" id="IPR005586">
    <property type="entry name" value="ABC_trans_aux"/>
</dbReference>
<reference evidence="2" key="1">
    <citation type="submission" date="2016-04" db="EMBL/GenBank/DDBJ databases">
        <authorList>
            <person name="Evans L.H."/>
            <person name="Alamgir A."/>
            <person name="Owens N."/>
            <person name="Weber N.D."/>
            <person name="Virtaneva K."/>
            <person name="Barbian K."/>
            <person name="Babar A."/>
            <person name="Rosenke K."/>
        </authorList>
    </citation>
    <scope>NUCLEOTIDE SEQUENCE</scope>
    <source>
        <strain evidence="2">86</strain>
    </source>
</reference>
<gene>
    <name evidence="2" type="ORF">KL86DPRO_20303</name>
</gene>
<name>A0A212JXZ3_9DELT</name>
<dbReference type="SUPFAM" id="SSF159594">
    <property type="entry name" value="XCC0632-like"/>
    <property type="match status" value="1"/>
</dbReference>
<evidence type="ECO:0000313" key="2">
    <source>
        <dbReference type="EMBL" id="SBW04364.1"/>
    </source>
</evidence>
<feature type="domain" description="ABC-type transport auxiliary lipoprotein component" evidence="1">
    <location>
        <begin position="37"/>
        <end position="194"/>
    </location>
</feature>
<sequence length="213" mass="23589">MIRRAFHIVLLSLLLLCPAGCALLDPGPPMVSVILPSQLPQPSQAGRLPVQLLVTRPAVDGTPSSDRILALMNGYEVRALDSAKWVTPVQAIVQRQVVDALESTQRLAGVGWEESSLDQKYRLSTDIRRFFLRYDHENVLPVVDTAMVFSLVRSDTGKVIARRLVRMEEPCRDNTLDSFVAAFGQAMTKTLAQMTEWTVTTLETDLAADGKKK</sequence>
<accession>A0A212JXZ3</accession>
<dbReference type="EMBL" id="FLUQ01000002">
    <property type="protein sequence ID" value="SBW04364.1"/>
    <property type="molecule type" value="Genomic_DNA"/>
</dbReference>
<dbReference type="AlphaFoldDB" id="A0A212JXZ3"/>
<organism evidence="2">
    <name type="scientific">uncultured delta proteobacterium</name>
    <dbReference type="NCBI Taxonomy" id="34034"/>
    <lineage>
        <taxon>Bacteria</taxon>
        <taxon>Deltaproteobacteria</taxon>
        <taxon>environmental samples</taxon>
    </lineage>
</organism>
<proteinExistence type="predicted"/>